<feature type="region of interest" description="Disordered" evidence="1">
    <location>
        <begin position="166"/>
        <end position="188"/>
    </location>
</feature>
<protein>
    <submittedName>
        <fullName evidence="2">Uncharacterized protein</fullName>
    </submittedName>
</protein>
<evidence type="ECO:0000256" key="1">
    <source>
        <dbReference type="SAM" id="MobiDB-lite"/>
    </source>
</evidence>
<dbReference type="Proteomes" id="UP000823775">
    <property type="component" value="Unassembled WGS sequence"/>
</dbReference>
<evidence type="ECO:0000313" key="2">
    <source>
        <dbReference type="EMBL" id="MCD7456247.1"/>
    </source>
</evidence>
<feature type="region of interest" description="Disordered" evidence="1">
    <location>
        <begin position="283"/>
        <end position="302"/>
    </location>
</feature>
<accession>A0ABS8SBM2</accession>
<evidence type="ECO:0000313" key="3">
    <source>
        <dbReference type="Proteomes" id="UP000823775"/>
    </source>
</evidence>
<sequence length="302" mass="33942">MKKEKGEETLSKPSADKVLLGMYFFDDDFKILTQGSARTKKRFVTKLGFLVKERDLPLVQKNSGWSRNRYRIEASGAFESIITSGPGYSFIYIYPFNIGNRLHFLAEAVATSILKANSLSPGEGKRIRKSKNLIMKEIGEPAPTIIISDENYEKYRAFTALGKSSPHNAGEARRPILSSPLPRDPGSQMRANPRKLLCSPMGIRALVARCFLGQGLLWPKLNAVLDSDLRRMDNVSIECLLNNYAHVPAKVVNLHSELFLPRCSCFSVFDIFFFNSGQCIGRKGPSMTAERERKPSTKLWQT</sequence>
<reference evidence="2 3" key="1">
    <citation type="journal article" date="2021" name="BMC Genomics">
        <title>Datura genome reveals duplications of psychoactive alkaloid biosynthetic genes and high mutation rate following tissue culture.</title>
        <authorList>
            <person name="Rajewski A."/>
            <person name="Carter-House D."/>
            <person name="Stajich J."/>
            <person name="Litt A."/>
        </authorList>
    </citation>
    <scope>NUCLEOTIDE SEQUENCE [LARGE SCALE GENOMIC DNA]</scope>
    <source>
        <strain evidence="2">AR-01</strain>
    </source>
</reference>
<proteinExistence type="predicted"/>
<name>A0ABS8SBM2_DATST</name>
<organism evidence="2 3">
    <name type="scientific">Datura stramonium</name>
    <name type="common">Jimsonweed</name>
    <name type="synonym">Common thornapple</name>
    <dbReference type="NCBI Taxonomy" id="4076"/>
    <lineage>
        <taxon>Eukaryota</taxon>
        <taxon>Viridiplantae</taxon>
        <taxon>Streptophyta</taxon>
        <taxon>Embryophyta</taxon>
        <taxon>Tracheophyta</taxon>
        <taxon>Spermatophyta</taxon>
        <taxon>Magnoliopsida</taxon>
        <taxon>eudicotyledons</taxon>
        <taxon>Gunneridae</taxon>
        <taxon>Pentapetalae</taxon>
        <taxon>asterids</taxon>
        <taxon>lamiids</taxon>
        <taxon>Solanales</taxon>
        <taxon>Solanaceae</taxon>
        <taxon>Solanoideae</taxon>
        <taxon>Datureae</taxon>
        <taxon>Datura</taxon>
    </lineage>
</organism>
<comment type="caution">
    <text evidence="2">The sequence shown here is derived from an EMBL/GenBank/DDBJ whole genome shotgun (WGS) entry which is preliminary data.</text>
</comment>
<keyword evidence="3" id="KW-1185">Reference proteome</keyword>
<dbReference type="EMBL" id="JACEIK010000390">
    <property type="protein sequence ID" value="MCD7456247.1"/>
    <property type="molecule type" value="Genomic_DNA"/>
</dbReference>
<gene>
    <name evidence="2" type="ORF">HAX54_031028</name>
</gene>